<dbReference type="EMBL" id="BAABWU010000001">
    <property type="protein sequence ID" value="GAA6194759.1"/>
    <property type="molecule type" value="Genomic_DNA"/>
</dbReference>
<accession>A0ABQ0AFX1</accession>
<dbReference type="Proteomes" id="UP001441944">
    <property type="component" value="Unassembled WGS sequence"/>
</dbReference>
<gene>
    <name evidence="3" type="ORF">NBRC116598_02030</name>
</gene>
<dbReference type="RefSeq" id="WP_353396382.1">
    <property type="nucleotide sequence ID" value="NZ_BAABWU010000001.1"/>
</dbReference>
<sequence>MLNKRILLISAATAACALGIGFFMQPSTVAPAGSGGDSDLAGQQLPQEPALAKPISIEKITLTSANPDLADEDETTASEQPTGGRQLPVAACGVTAGATALPGALVALKIAAPCRGNERITLHHQGMMVTETLGPDGQLDLVIPALSSTATFIVEPASRLTTDADPATVGAVVQVAVPDMAEVDRVVVQWSGNSGFEIHAREFGAQYGENGHVWHGADPNQASAGKMVQLGDAAQLVPRLAEIYSFQRDTGEPAAQAGVIEISIEAEITEINCGREIAAQSLRVVAGRVQTRDLVLNMPDCTATGDFLVLNNLVENLKIAAR</sequence>
<feature type="region of interest" description="Disordered" evidence="1">
    <location>
        <begin position="65"/>
        <end position="86"/>
    </location>
</feature>
<feature type="signal peptide" evidence="2">
    <location>
        <begin position="1"/>
        <end position="32"/>
    </location>
</feature>
<reference evidence="3 4" key="1">
    <citation type="submission" date="2024-04" db="EMBL/GenBank/DDBJ databases">
        <title>Draft genome sequence of Pseudophaeobacter arcticus NBRC 116598.</title>
        <authorList>
            <person name="Miyakawa T."/>
            <person name="Kusuya Y."/>
            <person name="Miura T."/>
        </authorList>
    </citation>
    <scope>NUCLEOTIDE SEQUENCE [LARGE SCALE GENOMIC DNA]</scope>
    <source>
        <strain evidence="3 4">SU-CL00105</strain>
    </source>
</reference>
<dbReference type="PROSITE" id="PS51257">
    <property type="entry name" value="PROKAR_LIPOPROTEIN"/>
    <property type="match status" value="1"/>
</dbReference>
<protein>
    <recommendedName>
        <fullName evidence="5">Translocase</fullName>
    </recommendedName>
</protein>
<evidence type="ECO:0008006" key="5">
    <source>
        <dbReference type="Google" id="ProtNLM"/>
    </source>
</evidence>
<evidence type="ECO:0000313" key="3">
    <source>
        <dbReference type="EMBL" id="GAA6194759.1"/>
    </source>
</evidence>
<evidence type="ECO:0000256" key="2">
    <source>
        <dbReference type="SAM" id="SignalP"/>
    </source>
</evidence>
<keyword evidence="2" id="KW-0732">Signal</keyword>
<proteinExistence type="predicted"/>
<organism evidence="3 4">
    <name type="scientific">Pseudophaeobacter arcticus</name>
    <dbReference type="NCBI Taxonomy" id="385492"/>
    <lineage>
        <taxon>Bacteria</taxon>
        <taxon>Pseudomonadati</taxon>
        <taxon>Pseudomonadota</taxon>
        <taxon>Alphaproteobacteria</taxon>
        <taxon>Rhodobacterales</taxon>
        <taxon>Paracoccaceae</taxon>
        <taxon>Pseudophaeobacter</taxon>
    </lineage>
</organism>
<evidence type="ECO:0000313" key="4">
    <source>
        <dbReference type="Proteomes" id="UP001441944"/>
    </source>
</evidence>
<feature type="chain" id="PRO_5045472204" description="Translocase" evidence="2">
    <location>
        <begin position="33"/>
        <end position="322"/>
    </location>
</feature>
<name>A0ABQ0AFX1_9RHOB</name>
<evidence type="ECO:0000256" key="1">
    <source>
        <dbReference type="SAM" id="MobiDB-lite"/>
    </source>
</evidence>
<keyword evidence="4" id="KW-1185">Reference proteome</keyword>
<comment type="caution">
    <text evidence="3">The sequence shown here is derived from an EMBL/GenBank/DDBJ whole genome shotgun (WGS) entry which is preliminary data.</text>
</comment>